<dbReference type="RefSeq" id="WP_229211816.1">
    <property type="nucleotide sequence ID" value="NZ_JAASQJ010000002.1"/>
</dbReference>
<evidence type="ECO:0008006" key="5">
    <source>
        <dbReference type="Google" id="ProtNLM"/>
    </source>
</evidence>
<evidence type="ECO:0000313" key="3">
    <source>
        <dbReference type="EMBL" id="NIJ52386.1"/>
    </source>
</evidence>
<feature type="chain" id="PRO_5046639248" description="Colicin import membrane protein" evidence="2">
    <location>
        <begin position="23"/>
        <end position="109"/>
    </location>
</feature>
<comment type="caution">
    <text evidence="3">The sequence shown here is derived from an EMBL/GenBank/DDBJ whole genome shotgun (WGS) entry which is preliminary data.</text>
</comment>
<dbReference type="Proteomes" id="UP001179181">
    <property type="component" value="Unassembled WGS sequence"/>
</dbReference>
<keyword evidence="4" id="KW-1185">Reference proteome</keyword>
<gene>
    <name evidence="3" type="ORF">FHS68_001556</name>
</gene>
<feature type="signal peptide" evidence="2">
    <location>
        <begin position="1"/>
        <end position="22"/>
    </location>
</feature>
<dbReference type="EMBL" id="JAASQJ010000002">
    <property type="protein sequence ID" value="NIJ52386.1"/>
    <property type="molecule type" value="Genomic_DNA"/>
</dbReference>
<sequence length="109" mass="11854">MMKNLKALILFAFLIATVPVFAQTATPAKPGHSKTTVATKQTGKDKTSITVKTKADGTPDKRYAGNKKLKADGTPDKRYADNKNLKKDGTPDKRYKTSKADTLKAAKKN</sequence>
<keyword evidence="2" id="KW-0732">Signal</keyword>
<name>A0ABX0UMT5_9BACT</name>
<accession>A0ABX0UMT5</accession>
<evidence type="ECO:0000256" key="2">
    <source>
        <dbReference type="SAM" id="SignalP"/>
    </source>
</evidence>
<reference evidence="3 4" key="1">
    <citation type="submission" date="2020-03" db="EMBL/GenBank/DDBJ databases">
        <title>Genomic Encyclopedia of Type Strains, Phase IV (KMG-IV): sequencing the most valuable type-strain genomes for metagenomic binning, comparative biology and taxonomic classification.</title>
        <authorList>
            <person name="Goeker M."/>
        </authorList>
    </citation>
    <scope>NUCLEOTIDE SEQUENCE [LARGE SCALE GENOMIC DNA]</scope>
    <source>
        <strain evidence="3 4">DSM 102865</strain>
    </source>
</reference>
<evidence type="ECO:0000313" key="4">
    <source>
        <dbReference type="Proteomes" id="UP001179181"/>
    </source>
</evidence>
<proteinExistence type="predicted"/>
<feature type="compositionally biased region" description="Basic and acidic residues" evidence="1">
    <location>
        <begin position="42"/>
        <end position="109"/>
    </location>
</feature>
<protein>
    <recommendedName>
        <fullName evidence="5">Colicin import membrane protein</fullName>
    </recommendedName>
</protein>
<organism evidence="3 4">
    <name type="scientific">Dyadobacter arcticus</name>
    <dbReference type="NCBI Taxonomy" id="1078754"/>
    <lineage>
        <taxon>Bacteria</taxon>
        <taxon>Pseudomonadati</taxon>
        <taxon>Bacteroidota</taxon>
        <taxon>Cytophagia</taxon>
        <taxon>Cytophagales</taxon>
        <taxon>Spirosomataceae</taxon>
        <taxon>Dyadobacter</taxon>
    </lineage>
</organism>
<evidence type="ECO:0000256" key="1">
    <source>
        <dbReference type="SAM" id="MobiDB-lite"/>
    </source>
</evidence>
<feature type="region of interest" description="Disordered" evidence="1">
    <location>
        <begin position="26"/>
        <end position="109"/>
    </location>
</feature>